<proteinExistence type="predicted"/>
<protein>
    <submittedName>
        <fullName evidence="2">Uncharacterized protein</fullName>
    </submittedName>
</protein>
<organism evidence="2 3">
    <name type="scientific">Roseospira visakhapatnamensis</name>
    <dbReference type="NCBI Taxonomy" id="390880"/>
    <lineage>
        <taxon>Bacteria</taxon>
        <taxon>Pseudomonadati</taxon>
        <taxon>Pseudomonadota</taxon>
        <taxon>Alphaproteobacteria</taxon>
        <taxon>Rhodospirillales</taxon>
        <taxon>Rhodospirillaceae</taxon>
        <taxon>Roseospira</taxon>
    </lineage>
</organism>
<accession>A0A7W6RBK3</accession>
<sequence length="248" mass="27165">MSRRWKGGHGRGAGTPGGHVTRTRTHPGTPWPEHRDIVVRGTSTTGTLGRPYYNLCDPVQGEASRCHKCLRDATPLMGAWGNAQPKRPSPPPVIGRRAARRRRPSGVTPERSMVPGSRLACGDFGAQPAQDIGVRAAGRPSHNGRVGPSLHRTAGEFPREVCYDEETRLRSVFHAATTRRCRHDDDRRVTGGARRWTTRTTPCRPRERTRTLGGRPARPSRTDGFGPVGPGAPTPHGWIGPLLLDRRS</sequence>
<feature type="region of interest" description="Disordered" evidence="1">
    <location>
        <begin position="195"/>
        <end position="248"/>
    </location>
</feature>
<dbReference type="AlphaFoldDB" id="A0A7W6RBK3"/>
<keyword evidence="3" id="KW-1185">Reference proteome</keyword>
<evidence type="ECO:0000313" key="2">
    <source>
        <dbReference type="EMBL" id="MBB4265432.1"/>
    </source>
</evidence>
<evidence type="ECO:0000313" key="3">
    <source>
        <dbReference type="Proteomes" id="UP000554286"/>
    </source>
</evidence>
<dbReference type="EMBL" id="JACIGK010000006">
    <property type="protein sequence ID" value="MBB4265432.1"/>
    <property type="molecule type" value="Genomic_DNA"/>
</dbReference>
<feature type="region of interest" description="Disordered" evidence="1">
    <location>
        <begin position="78"/>
        <end position="117"/>
    </location>
</feature>
<evidence type="ECO:0000256" key="1">
    <source>
        <dbReference type="SAM" id="MobiDB-lite"/>
    </source>
</evidence>
<gene>
    <name evidence="2" type="ORF">GGD89_001051</name>
</gene>
<feature type="region of interest" description="Disordered" evidence="1">
    <location>
        <begin position="1"/>
        <end position="35"/>
    </location>
</feature>
<comment type="caution">
    <text evidence="2">The sequence shown here is derived from an EMBL/GenBank/DDBJ whole genome shotgun (WGS) entry which is preliminary data.</text>
</comment>
<reference evidence="2 3" key="1">
    <citation type="submission" date="2020-08" db="EMBL/GenBank/DDBJ databases">
        <title>Genome sequencing of Purple Non-Sulfur Bacteria from various extreme environments.</title>
        <authorList>
            <person name="Mayer M."/>
        </authorList>
    </citation>
    <scope>NUCLEOTIDE SEQUENCE [LARGE SCALE GENOMIC DNA]</scope>
    <source>
        <strain evidence="2 3">JA131</strain>
    </source>
</reference>
<name>A0A7W6RBK3_9PROT</name>
<dbReference type="Proteomes" id="UP000554286">
    <property type="component" value="Unassembled WGS sequence"/>
</dbReference>